<organism evidence="1">
    <name type="scientific">bioreactor metagenome</name>
    <dbReference type="NCBI Taxonomy" id="1076179"/>
    <lineage>
        <taxon>unclassified sequences</taxon>
        <taxon>metagenomes</taxon>
        <taxon>ecological metagenomes</taxon>
    </lineage>
</organism>
<evidence type="ECO:0000313" key="1">
    <source>
        <dbReference type="EMBL" id="MPM27895.1"/>
    </source>
</evidence>
<name>A0A644YH41_9ZZZZ</name>
<proteinExistence type="predicted"/>
<dbReference type="InterPro" id="IPR011990">
    <property type="entry name" value="TPR-like_helical_dom_sf"/>
</dbReference>
<reference evidence="1" key="1">
    <citation type="submission" date="2019-08" db="EMBL/GenBank/DDBJ databases">
        <authorList>
            <person name="Kucharzyk K."/>
            <person name="Murdoch R.W."/>
            <person name="Higgins S."/>
            <person name="Loffler F."/>
        </authorList>
    </citation>
    <scope>NUCLEOTIDE SEQUENCE</scope>
</reference>
<evidence type="ECO:0008006" key="2">
    <source>
        <dbReference type="Google" id="ProtNLM"/>
    </source>
</evidence>
<comment type="caution">
    <text evidence="1">The sequence shown here is derived from an EMBL/GenBank/DDBJ whole genome shotgun (WGS) entry which is preliminary data.</text>
</comment>
<dbReference type="AlphaFoldDB" id="A0A644YH41"/>
<dbReference type="SUPFAM" id="SSF48452">
    <property type="entry name" value="TPR-like"/>
    <property type="match status" value="1"/>
</dbReference>
<dbReference type="Gene3D" id="1.25.40.10">
    <property type="entry name" value="Tetratricopeptide repeat domain"/>
    <property type="match status" value="1"/>
</dbReference>
<sequence>MKQKNYKQAKEDFDTAIKLKSDFAVAYVNRGFTKIGLKDKKGARKDWETAKKLGFRQADEFINEYCK</sequence>
<dbReference type="EMBL" id="VSSQ01005112">
    <property type="protein sequence ID" value="MPM27895.1"/>
    <property type="molecule type" value="Genomic_DNA"/>
</dbReference>
<protein>
    <recommendedName>
        <fullName evidence="2">Tetratricopeptide repeat protein</fullName>
    </recommendedName>
</protein>
<gene>
    <name evidence="1" type="ORF">SDC9_74410</name>
</gene>
<accession>A0A644YH41</accession>